<proteinExistence type="predicted"/>
<sequence>MDLNYLLSRHQISLMRADAATTREARYSHTGMAHRYADAIRSAQMTLGASGAVLEAR</sequence>
<organism evidence="1 2">
    <name type="scientific">Sphingomonas floccifaciens</name>
    <dbReference type="NCBI Taxonomy" id="1844115"/>
    <lineage>
        <taxon>Bacteria</taxon>
        <taxon>Pseudomonadati</taxon>
        <taxon>Pseudomonadota</taxon>
        <taxon>Alphaproteobacteria</taxon>
        <taxon>Sphingomonadales</taxon>
        <taxon>Sphingomonadaceae</taxon>
        <taxon>Sphingomonas</taxon>
    </lineage>
</organism>
<reference evidence="2" key="1">
    <citation type="journal article" date="2019" name="Int. J. Syst. Evol. Microbiol.">
        <title>The Global Catalogue of Microorganisms (GCM) 10K type strain sequencing project: providing services to taxonomists for standard genome sequencing and annotation.</title>
        <authorList>
            <consortium name="The Broad Institute Genomics Platform"/>
            <consortium name="The Broad Institute Genome Sequencing Center for Infectious Disease"/>
            <person name="Wu L."/>
            <person name="Ma J."/>
        </authorList>
    </citation>
    <scope>NUCLEOTIDE SEQUENCE [LARGE SCALE GENOMIC DNA]</scope>
    <source>
        <strain evidence="2">Q85</strain>
    </source>
</reference>
<dbReference type="RefSeq" id="WP_380939067.1">
    <property type="nucleotide sequence ID" value="NZ_JBHUFC010000002.1"/>
</dbReference>
<dbReference type="Proteomes" id="UP001597283">
    <property type="component" value="Unassembled WGS sequence"/>
</dbReference>
<dbReference type="EMBL" id="JBHUFC010000002">
    <property type="protein sequence ID" value="MFD1786774.1"/>
    <property type="molecule type" value="Genomic_DNA"/>
</dbReference>
<name>A0ABW4NBC9_9SPHN</name>
<evidence type="ECO:0000313" key="1">
    <source>
        <dbReference type="EMBL" id="MFD1786774.1"/>
    </source>
</evidence>
<comment type="caution">
    <text evidence="1">The sequence shown here is derived from an EMBL/GenBank/DDBJ whole genome shotgun (WGS) entry which is preliminary data.</text>
</comment>
<protein>
    <submittedName>
        <fullName evidence="1">Uncharacterized protein</fullName>
    </submittedName>
</protein>
<gene>
    <name evidence="1" type="ORF">ACFSC3_04230</name>
</gene>
<keyword evidence="2" id="KW-1185">Reference proteome</keyword>
<evidence type="ECO:0000313" key="2">
    <source>
        <dbReference type="Proteomes" id="UP001597283"/>
    </source>
</evidence>
<accession>A0ABW4NBC9</accession>